<organism evidence="5 6">
    <name type="scientific">Elysia chlorotica</name>
    <name type="common">Eastern emerald elysia</name>
    <name type="synonym">Sea slug</name>
    <dbReference type="NCBI Taxonomy" id="188477"/>
    <lineage>
        <taxon>Eukaryota</taxon>
        <taxon>Metazoa</taxon>
        <taxon>Spiralia</taxon>
        <taxon>Lophotrochozoa</taxon>
        <taxon>Mollusca</taxon>
        <taxon>Gastropoda</taxon>
        <taxon>Heterobranchia</taxon>
        <taxon>Euthyneura</taxon>
        <taxon>Panpulmonata</taxon>
        <taxon>Sacoglossa</taxon>
        <taxon>Placobranchoidea</taxon>
        <taxon>Plakobranchidae</taxon>
        <taxon>Elysia</taxon>
    </lineage>
</organism>
<feature type="region of interest" description="Disordered" evidence="3">
    <location>
        <begin position="115"/>
        <end position="137"/>
    </location>
</feature>
<feature type="domain" description="Carrier" evidence="4">
    <location>
        <begin position="132"/>
        <end position="210"/>
    </location>
</feature>
<dbReference type="Pfam" id="PF00550">
    <property type="entry name" value="PP-binding"/>
    <property type="match status" value="1"/>
</dbReference>
<dbReference type="Gene3D" id="3.40.50.720">
    <property type="entry name" value="NAD(P)-binding Rossmann-like Domain"/>
    <property type="match status" value="1"/>
</dbReference>
<gene>
    <name evidence="5" type="ORF">EGW08_000016</name>
</gene>
<dbReference type="Proteomes" id="UP000271974">
    <property type="component" value="Unassembled WGS sequence"/>
</dbReference>
<sequence>MSHTQQEKSIRNLDQASREAATGAKDVWFVACTSTKVVRGVSESANQSNGFEQSPIQEVCKKRHAGKMHGLAINWGPIDYGKEHQRSDHETGKLLSLEACLRALDKAMCQDAPIVSISSRQEENKQGTEPDGEAEAKESTLTDMVLAILGLKVRPTEQMTLLDAGIDSLGTTEVGQLLEKQVGVTLENAQVRTLTFKKLREMAPTSRILPDRLRSESVQTAAFTNNMGTHQAMNGGLLRFGMDPH</sequence>
<dbReference type="InterPro" id="IPR036736">
    <property type="entry name" value="ACP-like_sf"/>
</dbReference>
<evidence type="ECO:0000256" key="2">
    <source>
        <dbReference type="ARBA" id="ARBA00022553"/>
    </source>
</evidence>
<keyword evidence="1" id="KW-0596">Phosphopantetheine</keyword>
<dbReference type="InterPro" id="IPR009081">
    <property type="entry name" value="PP-bd_ACP"/>
</dbReference>
<evidence type="ECO:0000259" key="4">
    <source>
        <dbReference type="PROSITE" id="PS50075"/>
    </source>
</evidence>
<protein>
    <recommendedName>
        <fullName evidence="4">Carrier domain-containing protein</fullName>
    </recommendedName>
</protein>
<dbReference type="EMBL" id="RQTK01000001">
    <property type="protein sequence ID" value="RUS92163.1"/>
    <property type="molecule type" value="Genomic_DNA"/>
</dbReference>
<dbReference type="PROSITE" id="PS50075">
    <property type="entry name" value="CARRIER"/>
    <property type="match status" value="1"/>
</dbReference>
<dbReference type="OrthoDB" id="329835at2759"/>
<feature type="compositionally biased region" description="Basic and acidic residues" evidence="3">
    <location>
        <begin position="120"/>
        <end position="137"/>
    </location>
</feature>
<dbReference type="SUPFAM" id="SSF47336">
    <property type="entry name" value="ACP-like"/>
    <property type="match status" value="1"/>
</dbReference>
<comment type="caution">
    <text evidence="5">The sequence shown here is derived from an EMBL/GenBank/DDBJ whole genome shotgun (WGS) entry which is preliminary data.</text>
</comment>
<reference evidence="5 6" key="1">
    <citation type="submission" date="2019-01" db="EMBL/GenBank/DDBJ databases">
        <title>A draft genome assembly of the solar-powered sea slug Elysia chlorotica.</title>
        <authorList>
            <person name="Cai H."/>
            <person name="Li Q."/>
            <person name="Fang X."/>
            <person name="Li J."/>
            <person name="Curtis N.E."/>
            <person name="Altenburger A."/>
            <person name="Shibata T."/>
            <person name="Feng M."/>
            <person name="Maeda T."/>
            <person name="Schwartz J.A."/>
            <person name="Shigenobu S."/>
            <person name="Lundholm N."/>
            <person name="Nishiyama T."/>
            <person name="Yang H."/>
            <person name="Hasebe M."/>
            <person name="Li S."/>
            <person name="Pierce S.K."/>
            <person name="Wang J."/>
        </authorList>
    </citation>
    <scope>NUCLEOTIDE SEQUENCE [LARGE SCALE GENOMIC DNA]</scope>
    <source>
        <strain evidence="5">EC2010</strain>
        <tissue evidence="5">Whole organism of an adult</tissue>
    </source>
</reference>
<name>A0A433UEJ6_ELYCH</name>
<evidence type="ECO:0000313" key="6">
    <source>
        <dbReference type="Proteomes" id="UP000271974"/>
    </source>
</evidence>
<evidence type="ECO:0000256" key="1">
    <source>
        <dbReference type="ARBA" id="ARBA00022450"/>
    </source>
</evidence>
<evidence type="ECO:0000313" key="5">
    <source>
        <dbReference type="EMBL" id="RUS92163.1"/>
    </source>
</evidence>
<keyword evidence="2" id="KW-0597">Phosphoprotein</keyword>
<dbReference type="Gene3D" id="1.10.1200.10">
    <property type="entry name" value="ACP-like"/>
    <property type="match status" value="1"/>
</dbReference>
<evidence type="ECO:0000256" key="3">
    <source>
        <dbReference type="SAM" id="MobiDB-lite"/>
    </source>
</evidence>
<dbReference type="InterPro" id="IPR006162">
    <property type="entry name" value="Ppantetheine_attach_site"/>
</dbReference>
<accession>A0A433UEJ6</accession>
<keyword evidence="6" id="KW-1185">Reference proteome</keyword>
<dbReference type="PROSITE" id="PS00012">
    <property type="entry name" value="PHOSPHOPANTETHEINE"/>
    <property type="match status" value="1"/>
</dbReference>
<dbReference type="AlphaFoldDB" id="A0A433UEJ6"/>
<proteinExistence type="predicted"/>
<dbReference type="STRING" id="188477.A0A433UEJ6"/>